<evidence type="ECO:0000256" key="8">
    <source>
        <dbReference type="ARBA" id="ARBA00022989"/>
    </source>
</evidence>
<comment type="subcellular location">
    <subcellularLocation>
        <location evidence="1">Cell membrane</location>
        <topology evidence="1">Single-pass membrane protein</topology>
    </subcellularLocation>
</comment>
<dbReference type="GO" id="GO:0005886">
    <property type="term" value="C:plasma membrane"/>
    <property type="evidence" value="ECO:0007669"/>
    <property type="project" value="UniProtKB-SubCell"/>
</dbReference>
<dbReference type="PANTHER" id="PTHR40765">
    <property type="entry name" value="ESX-2 SECRETION SYSTEM ATPASE ECCB2"/>
    <property type="match status" value="1"/>
</dbReference>
<dbReference type="PANTHER" id="PTHR40765:SF2">
    <property type="entry name" value="ESX-2 SECRETION SYSTEM ATPASE ECCB2"/>
    <property type="match status" value="1"/>
</dbReference>
<evidence type="ECO:0000256" key="5">
    <source>
        <dbReference type="ARBA" id="ARBA00022741"/>
    </source>
</evidence>
<dbReference type="AlphaFoldDB" id="A0A1H4PDQ5"/>
<dbReference type="GO" id="GO:0005576">
    <property type="term" value="C:extracellular region"/>
    <property type="evidence" value="ECO:0007669"/>
    <property type="project" value="TreeGrafter"/>
</dbReference>
<dbReference type="GO" id="GO:0016787">
    <property type="term" value="F:hydrolase activity"/>
    <property type="evidence" value="ECO:0007669"/>
    <property type="project" value="UniProtKB-KW"/>
</dbReference>
<evidence type="ECO:0000256" key="7">
    <source>
        <dbReference type="ARBA" id="ARBA00022840"/>
    </source>
</evidence>
<dbReference type="NCBIfam" id="TIGR03919">
    <property type="entry name" value="T7SS_EccB"/>
    <property type="match status" value="1"/>
</dbReference>
<evidence type="ECO:0000256" key="3">
    <source>
        <dbReference type="ARBA" id="ARBA00022475"/>
    </source>
</evidence>
<name>A0A1H4PDQ5_9NOCA</name>
<keyword evidence="6" id="KW-0378">Hydrolase</keyword>
<dbReference type="Pfam" id="PF05108">
    <property type="entry name" value="T7SS_ESX1_EccB"/>
    <property type="match status" value="1"/>
</dbReference>
<dbReference type="InterPro" id="IPR007795">
    <property type="entry name" value="T7SS_EccB"/>
</dbReference>
<sequence length="496" mass="51158">MAVTPTTRWQVNGYRFLVRRMEHALVRRDVRMLHDPMRSQSRALAVGVVIASLGLAGCAALALFRPQDKIGDASIVVGKDSGAMFVVMGDTLRPVLNLASARLIVGKSENPVIVKESELDTRARGALVGIPGAPSALPAGDPGAKTPWTVCDSIAADGNHSVTTSVIVGKTEGSDGGGSLTGDQALLASTSDASYLIYGGKRARVDLDDPAVTRALGLEGARPRPVSKGLVNAIPEVPPLAAPVIPGAGSSPRYPLQDKVVGSVFTALIGSEATHYVVLRDGIQKISSAVANLIFLSDSHGDTEMSSVPPDATKRIPSVEQIEVDSFPESAPTIVDASDSPVSCLTWKPLRAPDETGSSGPAAELSLVAGRALPIPGDARAVELAQADGAGDNADTVYVQPGTSGFVQSTGIEPTSTRRDSWFFVADTGVRFGIPDRDADKDSAKALGLDGAQPLAPWQILALLAQGPSLGKSSALVAHDGVAPDLDPAAVASGSR</sequence>
<keyword evidence="8 10" id="KW-1133">Transmembrane helix</keyword>
<evidence type="ECO:0000313" key="11">
    <source>
        <dbReference type="EMBL" id="SEC05567.1"/>
    </source>
</evidence>
<dbReference type="RefSeq" id="WP_072945718.1">
    <property type="nucleotide sequence ID" value="NZ_FNSV01000005.1"/>
</dbReference>
<dbReference type="OrthoDB" id="3847604at2"/>
<feature type="transmembrane region" description="Helical" evidence="10">
    <location>
        <begin position="43"/>
        <end position="64"/>
    </location>
</feature>
<dbReference type="InterPro" id="IPR044857">
    <property type="entry name" value="T7SS_EccB_R1"/>
</dbReference>
<keyword evidence="7" id="KW-0067">ATP-binding</keyword>
<evidence type="ECO:0000256" key="2">
    <source>
        <dbReference type="ARBA" id="ARBA00008149"/>
    </source>
</evidence>
<proteinExistence type="inferred from homology"/>
<protein>
    <submittedName>
        <fullName evidence="11">Type VII secretion protein EccB</fullName>
    </submittedName>
</protein>
<dbReference type="InterPro" id="IPR042485">
    <property type="entry name" value="T7SS_EccB_R3"/>
</dbReference>
<gene>
    <name evidence="11" type="ORF">SAMN04490239_2702</name>
</gene>
<keyword evidence="12" id="KW-1185">Reference proteome</keyword>
<accession>A0A1H4PDQ5</accession>
<evidence type="ECO:0000256" key="6">
    <source>
        <dbReference type="ARBA" id="ARBA00022801"/>
    </source>
</evidence>
<dbReference type="Proteomes" id="UP000183561">
    <property type="component" value="Unassembled WGS sequence"/>
</dbReference>
<keyword evidence="3" id="KW-1003">Cell membrane</keyword>
<evidence type="ECO:0000256" key="4">
    <source>
        <dbReference type="ARBA" id="ARBA00022692"/>
    </source>
</evidence>
<dbReference type="EMBL" id="FNSV01000005">
    <property type="protein sequence ID" value="SEC05567.1"/>
    <property type="molecule type" value="Genomic_DNA"/>
</dbReference>
<comment type="similarity">
    <text evidence="2">Belongs to the EccB family.</text>
</comment>
<dbReference type="Gene3D" id="3.30.2390.20">
    <property type="entry name" value="Type VII secretion system EccB, repeat 1 domain"/>
    <property type="match status" value="1"/>
</dbReference>
<dbReference type="Gene3D" id="2.40.50.910">
    <property type="entry name" value="Type VII secretion system EccB, repeat 3 domain"/>
    <property type="match status" value="1"/>
</dbReference>
<evidence type="ECO:0000256" key="1">
    <source>
        <dbReference type="ARBA" id="ARBA00004162"/>
    </source>
</evidence>
<organism evidence="11 12">
    <name type="scientific">Rhodococcus koreensis</name>
    <dbReference type="NCBI Taxonomy" id="99653"/>
    <lineage>
        <taxon>Bacteria</taxon>
        <taxon>Bacillati</taxon>
        <taxon>Actinomycetota</taxon>
        <taxon>Actinomycetes</taxon>
        <taxon>Mycobacteriales</taxon>
        <taxon>Nocardiaceae</taxon>
        <taxon>Rhodococcus</taxon>
    </lineage>
</organism>
<evidence type="ECO:0000256" key="10">
    <source>
        <dbReference type="SAM" id="Phobius"/>
    </source>
</evidence>
<reference evidence="12" key="1">
    <citation type="submission" date="2016-10" db="EMBL/GenBank/DDBJ databases">
        <authorList>
            <person name="Varghese N."/>
            <person name="Submissions S."/>
        </authorList>
    </citation>
    <scope>NUCLEOTIDE SEQUENCE [LARGE SCALE GENOMIC DNA]</scope>
    <source>
        <strain evidence="12">DSM 44498</strain>
    </source>
</reference>
<keyword evidence="5" id="KW-0547">Nucleotide-binding</keyword>
<evidence type="ECO:0000313" key="12">
    <source>
        <dbReference type="Proteomes" id="UP000183561"/>
    </source>
</evidence>
<dbReference type="GO" id="GO:0005524">
    <property type="term" value="F:ATP binding"/>
    <property type="evidence" value="ECO:0007669"/>
    <property type="project" value="UniProtKB-KW"/>
</dbReference>
<keyword evidence="4 10" id="KW-0812">Transmembrane</keyword>
<evidence type="ECO:0000256" key="9">
    <source>
        <dbReference type="ARBA" id="ARBA00023136"/>
    </source>
</evidence>
<keyword evidence="9 10" id="KW-0472">Membrane</keyword>